<keyword evidence="2" id="KW-1015">Disulfide bond</keyword>
<dbReference type="InterPro" id="IPR003609">
    <property type="entry name" value="Pan_app"/>
</dbReference>
<comment type="caution">
    <text evidence="5">The sequence shown here is derived from an EMBL/GenBank/DDBJ whole genome shotgun (WGS) entry which is preliminary data.</text>
</comment>
<dbReference type="AlphaFoldDB" id="A0A5N5JU04"/>
<dbReference type="CDD" id="cd01098">
    <property type="entry name" value="PAN_AP_plant"/>
    <property type="match status" value="1"/>
</dbReference>
<keyword evidence="3" id="KW-0812">Transmembrane</keyword>
<organism evidence="5 6">
    <name type="scientific">Salix brachista</name>
    <dbReference type="NCBI Taxonomy" id="2182728"/>
    <lineage>
        <taxon>Eukaryota</taxon>
        <taxon>Viridiplantae</taxon>
        <taxon>Streptophyta</taxon>
        <taxon>Embryophyta</taxon>
        <taxon>Tracheophyta</taxon>
        <taxon>Spermatophyta</taxon>
        <taxon>Magnoliopsida</taxon>
        <taxon>eudicotyledons</taxon>
        <taxon>Gunneridae</taxon>
        <taxon>Pentapetalae</taxon>
        <taxon>rosids</taxon>
        <taxon>fabids</taxon>
        <taxon>Malpighiales</taxon>
        <taxon>Salicaceae</taxon>
        <taxon>Saliceae</taxon>
        <taxon>Salix</taxon>
    </lineage>
</organism>
<proteinExistence type="predicted"/>
<dbReference type="InterPro" id="IPR011009">
    <property type="entry name" value="Kinase-like_dom_sf"/>
</dbReference>
<dbReference type="PROSITE" id="PS50948">
    <property type="entry name" value="PAN"/>
    <property type="match status" value="1"/>
</dbReference>
<reference evidence="6" key="1">
    <citation type="journal article" date="2019" name="Gigascience">
        <title>De novo genome assembly of the endangered Acer yangbiense, a plant species with extremely small populations endemic to Yunnan Province, China.</title>
        <authorList>
            <person name="Yang J."/>
            <person name="Wariss H.M."/>
            <person name="Tao L."/>
            <person name="Zhang R."/>
            <person name="Yun Q."/>
            <person name="Hollingsworth P."/>
            <person name="Dao Z."/>
            <person name="Luo G."/>
            <person name="Guo H."/>
            <person name="Ma Y."/>
            <person name="Sun W."/>
        </authorList>
    </citation>
    <scope>NUCLEOTIDE SEQUENCE [LARGE SCALE GENOMIC DNA]</scope>
    <source>
        <strain evidence="6">cv. br00</strain>
    </source>
</reference>
<accession>A0A5N5JU04</accession>
<dbReference type="Proteomes" id="UP000326939">
    <property type="component" value="Chromosome 16"/>
</dbReference>
<dbReference type="SMART" id="SM00473">
    <property type="entry name" value="PAN_AP"/>
    <property type="match status" value="1"/>
</dbReference>
<dbReference type="GO" id="GO:0048544">
    <property type="term" value="P:recognition of pollen"/>
    <property type="evidence" value="ECO:0007669"/>
    <property type="project" value="InterPro"/>
</dbReference>
<evidence type="ECO:0000313" key="6">
    <source>
        <dbReference type="Proteomes" id="UP000326939"/>
    </source>
</evidence>
<feature type="transmembrane region" description="Helical" evidence="3">
    <location>
        <begin position="235"/>
        <end position="257"/>
    </location>
</feature>
<dbReference type="Gene3D" id="3.50.4.10">
    <property type="entry name" value="Hepatocyte Growth Factor"/>
    <property type="match status" value="1"/>
</dbReference>
<dbReference type="Pfam" id="PF00954">
    <property type="entry name" value="S_locus_glycop"/>
    <property type="match status" value="1"/>
</dbReference>
<dbReference type="PANTHER" id="PTHR32444:SF235">
    <property type="entry name" value="OS01G0783900 PROTEIN"/>
    <property type="match status" value="1"/>
</dbReference>
<evidence type="ECO:0000256" key="3">
    <source>
        <dbReference type="SAM" id="Phobius"/>
    </source>
</evidence>
<dbReference type="InterPro" id="IPR000858">
    <property type="entry name" value="S_locus_glycoprot_dom"/>
</dbReference>
<keyword evidence="3" id="KW-0472">Membrane</keyword>
<dbReference type="GO" id="GO:0004674">
    <property type="term" value="F:protein serine/threonine kinase activity"/>
    <property type="evidence" value="ECO:0007669"/>
    <property type="project" value="InterPro"/>
</dbReference>
<dbReference type="Pfam" id="PF11883">
    <property type="entry name" value="DUF3403"/>
    <property type="match status" value="1"/>
</dbReference>
<dbReference type="Pfam" id="PF08276">
    <property type="entry name" value="PAN_2"/>
    <property type="match status" value="1"/>
</dbReference>
<keyword evidence="3" id="KW-1133">Transmembrane helix</keyword>
<dbReference type="SUPFAM" id="SSF56112">
    <property type="entry name" value="Protein kinase-like (PK-like)"/>
    <property type="match status" value="1"/>
</dbReference>
<feature type="domain" description="Apple" evidence="4">
    <location>
        <begin position="133"/>
        <end position="215"/>
    </location>
</feature>
<gene>
    <name evidence="5" type="ORF">DKX38_025913</name>
</gene>
<sequence>MRSRSGPWNGIGFSGLPYLKPDPIYNYTFVFNDEVAYFTYDLYNISVITTLVLYEDGVMNRLTWIERTNSWIVYASAPADNCDNYNLCGAYGRCNIGTSPACSCLNRFVPKNQEQWQRADWSSGCIRRTPLDCKVGDGFIKYSNVKLPQGNNWMVNVSMTTEECKAECLKNCSCMAYAISDLRGKGSGCFLWFDQNLIDIRQYTVDGQDLYIRMAASEAAAANQEQGASKGNKKVGVIVGSILASLFVICMGIYLFIRKKKKKQKRDSTSHGLEQLPEDTFSISHHEEDLDLPHYDFTALAKATNDFSFTHFLGEGGYGPVYRAWKLFKEGRPLELNDNFIVETCDLTEVMRSIHVGLLCVQHSPEDRPSMSKVVLMLSGEGTMPQPKEPGFFTERKLIDASSSSSKPESCSVNEVTVTLIDPR</sequence>
<evidence type="ECO:0000256" key="2">
    <source>
        <dbReference type="ARBA" id="ARBA00023157"/>
    </source>
</evidence>
<keyword evidence="1" id="KW-0732">Signal</keyword>
<evidence type="ECO:0000259" key="4">
    <source>
        <dbReference type="PROSITE" id="PS50948"/>
    </source>
</evidence>
<name>A0A5N5JU04_9ROSI</name>
<dbReference type="Gene3D" id="3.30.200.20">
    <property type="entry name" value="Phosphorylase Kinase, domain 1"/>
    <property type="match status" value="1"/>
</dbReference>
<protein>
    <recommendedName>
        <fullName evidence="4">Apple domain-containing protein</fullName>
    </recommendedName>
</protein>
<evidence type="ECO:0000256" key="1">
    <source>
        <dbReference type="ARBA" id="ARBA00022729"/>
    </source>
</evidence>
<dbReference type="EMBL" id="VDCV01000016">
    <property type="protein sequence ID" value="KAB5521594.1"/>
    <property type="molecule type" value="Genomic_DNA"/>
</dbReference>
<dbReference type="PANTHER" id="PTHR32444">
    <property type="entry name" value="BULB-TYPE LECTIN DOMAIN-CONTAINING PROTEIN"/>
    <property type="match status" value="1"/>
</dbReference>
<evidence type="ECO:0000313" key="5">
    <source>
        <dbReference type="EMBL" id="KAB5521594.1"/>
    </source>
</evidence>
<keyword evidence="6" id="KW-1185">Reference proteome</keyword>
<dbReference type="InterPro" id="IPR021820">
    <property type="entry name" value="S-locus_recpt_kinase_C"/>
</dbReference>